<organism evidence="4 5">
    <name type="scientific">Rarobacter faecitabidus</name>
    <dbReference type="NCBI Taxonomy" id="13243"/>
    <lineage>
        <taxon>Bacteria</taxon>
        <taxon>Bacillati</taxon>
        <taxon>Actinomycetota</taxon>
        <taxon>Actinomycetes</taxon>
        <taxon>Micrococcales</taxon>
        <taxon>Rarobacteraceae</taxon>
        <taxon>Rarobacter</taxon>
    </lineage>
</organism>
<keyword evidence="2" id="KW-0812">Transmembrane</keyword>
<dbReference type="RefSeq" id="WP_142118892.1">
    <property type="nucleotide sequence ID" value="NZ_BAAASV010000003.1"/>
</dbReference>
<dbReference type="Gene3D" id="3.60.21.10">
    <property type="match status" value="1"/>
</dbReference>
<feature type="region of interest" description="Disordered" evidence="1">
    <location>
        <begin position="545"/>
        <end position="571"/>
    </location>
</feature>
<keyword evidence="5" id="KW-1185">Reference proteome</keyword>
<keyword evidence="2" id="KW-1133">Transmembrane helix</keyword>
<feature type="transmembrane region" description="Helical" evidence="2">
    <location>
        <begin position="166"/>
        <end position="189"/>
    </location>
</feature>
<reference evidence="4 5" key="1">
    <citation type="submission" date="2019-06" db="EMBL/GenBank/DDBJ databases">
        <title>Sequencing the genomes of 1000 actinobacteria strains.</title>
        <authorList>
            <person name="Klenk H.-P."/>
        </authorList>
    </citation>
    <scope>NUCLEOTIDE SEQUENCE [LARGE SCALE GENOMIC DNA]</scope>
    <source>
        <strain evidence="4 5">DSM 4813</strain>
    </source>
</reference>
<evidence type="ECO:0000256" key="2">
    <source>
        <dbReference type="SAM" id="Phobius"/>
    </source>
</evidence>
<dbReference type="Proteomes" id="UP000315389">
    <property type="component" value="Unassembled WGS sequence"/>
</dbReference>
<comment type="caution">
    <text evidence="4">The sequence shown here is derived from an EMBL/GenBank/DDBJ whole genome shotgun (WGS) entry which is preliminary data.</text>
</comment>
<dbReference type="InterPro" id="IPR029052">
    <property type="entry name" value="Metallo-depent_PP-like"/>
</dbReference>
<dbReference type="OrthoDB" id="5241348at2"/>
<sequence>MSSSDIPPIKRRRAWPRALLLAVIALLGCAAHAVFTAQATAPLGPHFATYQLTMSGRLVIDLGPLGNIERNSGMPGPVGVKAIVHEIPDDFAAAPQANDVDQLLGDLQQYVAFFSSPDDTIRLVKAALTHAIGRQLIVNVGAVALAAALLGFLLGRRRGRQVSVLALRAAPWVAVAALLAVSGTTAVVMAGTAKAHRIAGARVLEGTPLAGTRVTGRLGGVLETYGAQLVDVYRENEDFYASVRTNFALAWDERMAADPAQLNLTTPLTELPAETLDNPEVPLLAQSLPLGDATDWITMVVVADIHCNFSMSPLVGDLVRKSGAEILLHAGDATIDGTAVEEICPSSLEAAVPDGTAIVYAGGNHDSETTASQFASEGATVLRGKNESIEGVTVLGDLDPYATRIGQGTTLARDETADQVVSRLSQVACDDRPDILLIHNPYVAADIAKNGCVDYTISGHLHRRIGPQASGSAIEYVNASSAGAIEGQPTLGPLHGIAEVTVLRFDPVTRAIVDYRVVSVYPDANVMVSALAGYPVPESLVRELVSQPDEPADQQSPAPAGDTTDTEPAGG</sequence>
<proteinExistence type="predicted"/>
<evidence type="ECO:0000256" key="1">
    <source>
        <dbReference type="SAM" id="MobiDB-lite"/>
    </source>
</evidence>
<dbReference type="EMBL" id="VFOS01000001">
    <property type="protein sequence ID" value="TQL64152.1"/>
    <property type="molecule type" value="Genomic_DNA"/>
</dbReference>
<gene>
    <name evidence="4" type="ORF">FB461_0643</name>
</gene>
<dbReference type="SUPFAM" id="SSF56300">
    <property type="entry name" value="Metallo-dependent phosphatases"/>
    <property type="match status" value="1"/>
</dbReference>
<dbReference type="Pfam" id="PF00149">
    <property type="entry name" value="Metallophos"/>
    <property type="match status" value="1"/>
</dbReference>
<protein>
    <submittedName>
        <fullName evidence="4">Calcineurin-like phosphoesterase family protein</fullName>
    </submittedName>
</protein>
<dbReference type="AlphaFoldDB" id="A0A542ZUY8"/>
<feature type="domain" description="Calcineurin-like phosphoesterase" evidence="3">
    <location>
        <begin position="299"/>
        <end position="463"/>
    </location>
</feature>
<dbReference type="InterPro" id="IPR004843">
    <property type="entry name" value="Calcineurin-like_PHP"/>
</dbReference>
<keyword evidence="2" id="KW-0472">Membrane</keyword>
<feature type="transmembrane region" description="Helical" evidence="2">
    <location>
        <begin position="136"/>
        <end position="154"/>
    </location>
</feature>
<evidence type="ECO:0000313" key="4">
    <source>
        <dbReference type="EMBL" id="TQL64152.1"/>
    </source>
</evidence>
<name>A0A542ZUY8_RARFA</name>
<accession>A0A542ZUY8</accession>
<evidence type="ECO:0000259" key="3">
    <source>
        <dbReference type="Pfam" id="PF00149"/>
    </source>
</evidence>
<evidence type="ECO:0000313" key="5">
    <source>
        <dbReference type="Proteomes" id="UP000315389"/>
    </source>
</evidence>
<dbReference type="GO" id="GO:0016787">
    <property type="term" value="F:hydrolase activity"/>
    <property type="evidence" value="ECO:0007669"/>
    <property type="project" value="InterPro"/>
</dbReference>